<gene>
    <name evidence="1" type="ORF">RPERSI_LOCUS23554</name>
</gene>
<evidence type="ECO:0000313" key="2">
    <source>
        <dbReference type="Proteomes" id="UP000789920"/>
    </source>
</evidence>
<comment type="caution">
    <text evidence="1">The sequence shown here is derived from an EMBL/GenBank/DDBJ whole genome shotgun (WGS) entry which is preliminary data.</text>
</comment>
<protein>
    <submittedName>
        <fullName evidence="1">22913_t:CDS:1</fullName>
    </submittedName>
</protein>
<feature type="non-terminal residue" evidence="1">
    <location>
        <position position="74"/>
    </location>
</feature>
<dbReference type="Proteomes" id="UP000789920">
    <property type="component" value="Unassembled WGS sequence"/>
</dbReference>
<reference evidence="1" key="1">
    <citation type="submission" date="2021-06" db="EMBL/GenBank/DDBJ databases">
        <authorList>
            <person name="Kallberg Y."/>
            <person name="Tangrot J."/>
            <person name="Rosling A."/>
        </authorList>
    </citation>
    <scope>NUCLEOTIDE SEQUENCE</scope>
    <source>
        <strain evidence="1">MA461A</strain>
    </source>
</reference>
<proteinExistence type="predicted"/>
<keyword evidence="2" id="KW-1185">Reference proteome</keyword>
<organism evidence="1 2">
    <name type="scientific">Racocetra persica</name>
    <dbReference type="NCBI Taxonomy" id="160502"/>
    <lineage>
        <taxon>Eukaryota</taxon>
        <taxon>Fungi</taxon>
        <taxon>Fungi incertae sedis</taxon>
        <taxon>Mucoromycota</taxon>
        <taxon>Glomeromycotina</taxon>
        <taxon>Glomeromycetes</taxon>
        <taxon>Diversisporales</taxon>
        <taxon>Gigasporaceae</taxon>
        <taxon>Racocetra</taxon>
    </lineage>
</organism>
<accession>A0ACA9RXT6</accession>
<evidence type="ECO:0000313" key="1">
    <source>
        <dbReference type="EMBL" id="CAG8812569.1"/>
    </source>
</evidence>
<dbReference type="EMBL" id="CAJVQC010073832">
    <property type="protein sequence ID" value="CAG8812569.1"/>
    <property type="molecule type" value="Genomic_DNA"/>
</dbReference>
<sequence>HCTSPAYPLRDHTGQRGIYLFFKTYLVYDEFSTVHGNALAEVCSVPFRVYSAKKFPGMTGVKTTKDAYCIFAFQ</sequence>
<name>A0ACA9RXT6_9GLOM</name>
<feature type="non-terminal residue" evidence="1">
    <location>
        <position position="1"/>
    </location>
</feature>